<evidence type="ECO:0000313" key="1">
    <source>
        <dbReference type="EMBL" id="KAF1952551.1"/>
    </source>
</evidence>
<sequence length="111" mass="13024">MDPIKPPKRVVLRFSVQYENEEAAINEAFFAKYGPKPIDDFYSHLMAPNESPKMHIILDLYCKTNAVIDPLTIEYQVFKVRKRDNFVFEQLNSAACEYARTRCSWVRWGTT</sequence>
<dbReference type="Proteomes" id="UP000800035">
    <property type="component" value="Unassembled WGS sequence"/>
</dbReference>
<protein>
    <submittedName>
        <fullName evidence="1">Uncharacterized protein</fullName>
    </submittedName>
</protein>
<accession>A0A6A5TIU7</accession>
<dbReference type="AlphaFoldDB" id="A0A6A5TIU7"/>
<dbReference type="EMBL" id="ML977010">
    <property type="protein sequence ID" value="KAF1952551.1"/>
    <property type="molecule type" value="Genomic_DNA"/>
</dbReference>
<name>A0A6A5TIU7_9PLEO</name>
<gene>
    <name evidence="1" type="ORF">CC80DRAFT_495331</name>
</gene>
<proteinExistence type="predicted"/>
<keyword evidence="2" id="KW-1185">Reference proteome</keyword>
<organism evidence="1 2">
    <name type="scientific">Byssothecium circinans</name>
    <dbReference type="NCBI Taxonomy" id="147558"/>
    <lineage>
        <taxon>Eukaryota</taxon>
        <taxon>Fungi</taxon>
        <taxon>Dikarya</taxon>
        <taxon>Ascomycota</taxon>
        <taxon>Pezizomycotina</taxon>
        <taxon>Dothideomycetes</taxon>
        <taxon>Pleosporomycetidae</taxon>
        <taxon>Pleosporales</taxon>
        <taxon>Massarineae</taxon>
        <taxon>Massarinaceae</taxon>
        <taxon>Byssothecium</taxon>
    </lineage>
</organism>
<evidence type="ECO:0000313" key="2">
    <source>
        <dbReference type="Proteomes" id="UP000800035"/>
    </source>
</evidence>
<dbReference type="OrthoDB" id="3709982at2759"/>
<reference evidence="1" key="1">
    <citation type="journal article" date="2020" name="Stud. Mycol.">
        <title>101 Dothideomycetes genomes: a test case for predicting lifestyles and emergence of pathogens.</title>
        <authorList>
            <person name="Haridas S."/>
            <person name="Albert R."/>
            <person name="Binder M."/>
            <person name="Bloem J."/>
            <person name="Labutti K."/>
            <person name="Salamov A."/>
            <person name="Andreopoulos B."/>
            <person name="Baker S."/>
            <person name="Barry K."/>
            <person name="Bills G."/>
            <person name="Bluhm B."/>
            <person name="Cannon C."/>
            <person name="Castanera R."/>
            <person name="Culley D."/>
            <person name="Daum C."/>
            <person name="Ezra D."/>
            <person name="Gonzalez J."/>
            <person name="Henrissat B."/>
            <person name="Kuo A."/>
            <person name="Liang C."/>
            <person name="Lipzen A."/>
            <person name="Lutzoni F."/>
            <person name="Magnuson J."/>
            <person name="Mondo S."/>
            <person name="Nolan M."/>
            <person name="Ohm R."/>
            <person name="Pangilinan J."/>
            <person name="Park H.-J."/>
            <person name="Ramirez L."/>
            <person name="Alfaro M."/>
            <person name="Sun H."/>
            <person name="Tritt A."/>
            <person name="Yoshinaga Y."/>
            <person name="Zwiers L.-H."/>
            <person name="Turgeon B."/>
            <person name="Goodwin S."/>
            <person name="Spatafora J."/>
            <person name="Crous P."/>
            <person name="Grigoriev I."/>
        </authorList>
    </citation>
    <scope>NUCLEOTIDE SEQUENCE</scope>
    <source>
        <strain evidence="1">CBS 675.92</strain>
    </source>
</reference>